<dbReference type="STRING" id="561365.SAMN05660866_01101"/>
<evidence type="ECO:0000256" key="1">
    <source>
        <dbReference type="SAM" id="Phobius"/>
    </source>
</evidence>
<organism evidence="2 3">
    <name type="scientific">Maribacter arcticus</name>
    <dbReference type="NCBI Taxonomy" id="561365"/>
    <lineage>
        <taxon>Bacteria</taxon>
        <taxon>Pseudomonadati</taxon>
        <taxon>Bacteroidota</taxon>
        <taxon>Flavobacteriia</taxon>
        <taxon>Flavobacteriales</taxon>
        <taxon>Flavobacteriaceae</taxon>
        <taxon>Maribacter</taxon>
    </lineage>
</organism>
<feature type="transmembrane region" description="Helical" evidence="1">
    <location>
        <begin position="21"/>
        <end position="42"/>
    </location>
</feature>
<dbReference type="RefSeq" id="WP_079511613.1">
    <property type="nucleotide sequence ID" value="NZ_FUYL01000003.1"/>
</dbReference>
<reference evidence="3" key="1">
    <citation type="submission" date="2017-02" db="EMBL/GenBank/DDBJ databases">
        <authorList>
            <person name="Varghese N."/>
            <person name="Submissions S."/>
        </authorList>
    </citation>
    <scope>NUCLEOTIDE SEQUENCE [LARGE SCALE GENOMIC DNA]</scope>
    <source>
        <strain evidence="3">DSM 23546</strain>
    </source>
</reference>
<dbReference type="OrthoDB" id="821805at2"/>
<gene>
    <name evidence="2" type="ORF">SAMN05660866_01101</name>
</gene>
<sequence>MIKFFRHIRQKILAENKFSKYLLYAIGEIVLVVIGILIALFINSWDQDRINKKNEYKYLDNIKKELQGNNGFSNYFLKDNYFRKIEGLTLAKNYCEQKIQDQDTLVFLNKVSYGAVISTGITFLSTKTYDELVNTGNFQLITNDSLKNEVKKYYWSIEAAIVDINNKTSGYAKFINDVRPFDFYNPTYISAYHQKEMMIALNSVEFRKLVDLELTLANYI</sequence>
<dbReference type="AlphaFoldDB" id="A0A1T5ATA0"/>
<protein>
    <submittedName>
        <fullName evidence="2">Uncharacterized protein</fullName>
    </submittedName>
</protein>
<keyword evidence="1" id="KW-0472">Membrane</keyword>
<proteinExistence type="predicted"/>
<evidence type="ECO:0000313" key="3">
    <source>
        <dbReference type="Proteomes" id="UP000190339"/>
    </source>
</evidence>
<accession>A0A1T5ATA0</accession>
<dbReference type="EMBL" id="FUYL01000003">
    <property type="protein sequence ID" value="SKB38029.1"/>
    <property type="molecule type" value="Genomic_DNA"/>
</dbReference>
<name>A0A1T5ATA0_9FLAO</name>
<keyword evidence="1" id="KW-1133">Transmembrane helix</keyword>
<keyword evidence="1" id="KW-0812">Transmembrane</keyword>
<keyword evidence="3" id="KW-1185">Reference proteome</keyword>
<dbReference type="Proteomes" id="UP000190339">
    <property type="component" value="Unassembled WGS sequence"/>
</dbReference>
<evidence type="ECO:0000313" key="2">
    <source>
        <dbReference type="EMBL" id="SKB38029.1"/>
    </source>
</evidence>